<evidence type="ECO:0000313" key="6">
    <source>
        <dbReference type="EMBL" id="NKY99810.1"/>
    </source>
</evidence>
<comment type="caution">
    <text evidence="6">The sequence shown here is derived from an EMBL/GenBank/DDBJ whole genome shotgun (WGS) entry which is preliminary data.</text>
</comment>
<protein>
    <submittedName>
        <fullName evidence="6">SGNH/GDSL hydrolase family protein</fullName>
    </submittedName>
</protein>
<accession>A0A7X6MHZ9</accession>
<dbReference type="InterPro" id="IPR036514">
    <property type="entry name" value="SGNH_hydro_sf"/>
</dbReference>
<dbReference type="SUPFAM" id="SSF52266">
    <property type="entry name" value="SGNH hydrolase"/>
    <property type="match status" value="1"/>
</dbReference>
<feature type="transmembrane region" description="Helical" evidence="4">
    <location>
        <begin position="126"/>
        <end position="146"/>
    </location>
</feature>
<dbReference type="CDD" id="cd01823">
    <property type="entry name" value="SEST_like"/>
    <property type="match status" value="1"/>
</dbReference>
<dbReference type="GO" id="GO:0019433">
    <property type="term" value="P:triglyceride catabolic process"/>
    <property type="evidence" value="ECO:0007669"/>
    <property type="project" value="TreeGrafter"/>
</dbReference>
<feature type="disulfide bond" evidence="2">
    <location>
        <begin position="293"/>
        <end position="305"/>
    </location>
</feature>
<keyword evidence="2" id="KW-1015">Disulfide bond</keyword>
<feature type="disulfide bond" evidence="2">
    <location>
        <begin position="220"/>
        <end position="246"/>
    </location>
</feature>
<feature type="active site" evidence="1">
    <location>
        <position position="439"/>
    </location>
</feature>
<feature type="compositionally biased region" description="Low complexity" evidence="3">
    <location>
        <begin position="41"/>
        <end position="60"/>
    </location>
</feature>
<feature type="compositionally biased region" description="Basic and acidic residues" evidence="3">
    <location>
        <begin position="63"/>
        <end position="73"/>
    </location>
</feature>
<dbReference type="PANTHER" id="PTHR37981">
    <property type="entry name" value="LIPASE 2"/>
    <property type="match status" value="1"/>
</dbReference>
<dbReference type="Pfam" id="PF13472">
    <property type="entry name" value="Lipase_GDSL_2"/>
    <property type="match status" value="1"/>
</dbReference>
<dbReference type="RefSeq" id="WP_061079518.1">
    <property type="nucleotide sequence ID" value="NZ_JAAXPG010000018.1"/>
</dbReference>
<feature type="compositionally biased region" description="Basic and acidic residues" evidence="3">
    <location>
        <begin position="468"/>
        <end position="480"/>
    </location>
</feature>
<feature type="domain" description="SGNH hydrolase-type esterase" evidence="5">
    <location>
        <begin position="196"/>
        <end position="445"/>
    </location>
</feature>
<dbReference type="EMBL" id="JAAXPG010000018">
    <property type="protein sequence ID" value="NKY99810.1"/>
    <property type="molecule type" value="Genomic_DNA"/>
</dbReference>
<dbReference type="Proteomes" id="UP000553209">
    <property type="component" value="Unassembled WGS sequence"/>
</dbReference>
<dbReference type="GO" id="GO:0004806">
    <property type="term" value="F:triacylglycerol lipase activity"/>
    <property type="evidence" value="ECO:0007669"/>
    <property type="project" value="TreeGrafter"/>
</dbReference>
<gene>
    <name evidence="6" type="ORF">HGB44_19370</name>
</gene>
<evidence type="ECO:0000256" key="1">
    <source>
        <dbReference type="PIRSR" id="PIRSR637460-1"/>
    </source>
</evidence>
<dbReference type="Gene3D" id="3.40.50.1110">
    <property type="entry name" value="SGNH hydrolase"/>
    <property type="match status" value="1"/>
</dbReference>
<keyword evidence="7" id="KW-1185">Reference proteome</keyword>
<dbReference type="InterPro" id="IPR013830">
    <property type="entry name" value="SGNH_hydro"/>
</dbReference>
<keyword evidence="4" id="KW-1133">Transmembrane helix</keyword>
<reference evidence="6 7" key="1">
    <citation type="submission" date="2020-04" db="EMBL/GenBank/DDBJ databases">
        <title>MicrobeNet Type strains.</title>
        <authorList>
            <person name="Nicholson A.C."/>
        </authorList>
    </citation>
    <scope>NUCLEOTIDE SEQUENCE [LARGE SCALE GENOMIC DNA]</scope>
    <source>
        <strain evidence="6 7">ATCC 23612</strain>
    </source>
</reference>
<evidence type="ECO:0000256" key="3">
    <source>
        <dbReference type="SAM" id="MobiDB-lite"/>
    </source>
</evidence>
<organism evidence="6 7">
    <name type="scientific">Nocardiopsis alborubida</name>
    <dbReference type="NCBI Taxonomy" id="146802"/>
    <lineage>
        <taxon>Bacteria</taxon>
        <taxon>Bacillati</taxon>
        <taxon>Actinomycetota</taxon>
        <taxon>Actinomycetes</taxon>
        <taxon>Streptosporangiales</taxon>
        <taxon>Nocardiopsidaceae</taxon>
        <taxon>Nocardiopsis</taxon>
    </lineage>
</organism>
<dbReference type="PANTHER" id="PTHR37981:SF1">
    <property type="entry name" value="SGNH HYDROLASE-TYPE ESTERASE DOMAIN-CONTAINING PROTEIN"/>
    <property type="match status" value="1"/>
</dbReference>
<keyword evidence="6" id="KW-0378">Hydrolase</keyword>
<keyword evidence="4" id="KW-0472">Membrane</keyword>
<feature type="region of interest" description="Disordered" evidence="3">
    <location>
        <begin position="1"/>
        <end position="124"/>
    </location>
</feature>
<evidence type="ECO:0000259" key="5">
    <source>
        <dbReference type="Pfam" id="PF13472"/>
    </source>
</evidence>
<proteinExistence type="predicted"/>
<feature type="active site" description="Nucleophile" evidence="1">
    <location>
        <position position="200"/>
    </location>
</feature>
<evidence type="ECO:0000256" key="4">
    <source>
        <dbReference type="SAM" id="Phobius"/>
    </source>
</evidence>
<evidence type="ECO:0000313" key="7">
    <source>
        <dbReference type="Proteomes" id="UP000553209"/>
    </source>
</evidence>
<sequence length="503" mass="53430">MSARGEGPEAPEPVPEDPSAVGRVPESAPRKPEEGPHTGQGPAAAPPGSSSDGDGARGSAQPAREDPSGRDADSTGGSDDGGAGTESDGADGHGGSGDGTDDGDGSGGPGGDGDGHPRRRRRRSRVAAAVSVTLILVMVAVLALPATREGLVALWCEATDGVCPAEELPPITEEEQTDWRIRMEPEEAALWGNYVALGDSYSSGDGAGDYAPDTAEAGGCWRSENAYPRVIAEEFDFAGSLAFYACSSHKGSEMIEQIGTSESQIERVTENTSLVTLGIGGNDLGFIPVLRTCMVRMPLLESSVCVEQEEEVDRRMRTFEETLTEVLGEVRDRAPDARILVLGYPRLFPEDPPGMYYTLTRSDQLWLNGLAQRFNELIRDTAYRADGDVYGGRETGSVEYVNTFSALSGHEVSADAAWLNGIVLGQLGEGLRVDRASFHPTAQGQLSIAERVRLQIVEGPEREVYVARETLDKVDPEQLRSELGGPLDPEFATEAPDNEADAP</sequence>
<dbReference type="AlphaFoldDB" id="A0A7X6MHZ9"/>
<name>A0A7X6MHZ9_9ACTN</name>
<feature type="region of interest" description="Disordered" evidence="3">
    <location>
        <begin position="468"/>
        <end position="503"/>
    </location>
</feature>
<keyword evidence="4" id="KW-0812">Transmembrane</keyword>
<dbReference type="InterPro" id="IPR037460">
    <property type="entry name" value="SEST-like"/>
</dbReference>
<evidence type="ECO:0000256" key="2">
    <source>
        <dbReference type="PIRSR" id="PIRSR637460-2"/>
    </source>
</evidence>